<dbReference type="Proteomes" id="UP001597601">
    <property type="component" value="Unassembled WGS sequence"/>
</dbReference>
<dbReference type="RefSeq" id="WP_377127862.1">
    <property type="nucleotide sequence ID" value="NZ_JBHUON010000014.1"/>
</dbReference>
<keyword evidence="2" id="KW-1185">Reference proteome</keyword>
<evidence type="ECO:0008006" key="3">
    <source>
        <dbReference type="Google" id="ProtNLM"/>
    </source>
</evidence>
<comment type="caution">
    <text evidence="1">The sequence shown here is derived from an EMBL/GenBank/DDBJ whole genome shotgun (WGS) entry which is preliminary data.</text>
</comment>
<sequence>MKLLLVEDRISRMEQFSNIDISKIANIDIITDKPFDNLILELDQKKHEVFDKYDCLMIHRSALTNLQRDIVKNHCELKNKPLVFFSGGITASLYNDKRFSFLNINSKDFYSPNFKLFTDEINASSKINLLTLQFGAKWKLNLLLSLRNEVNTRIQLSTIKRVRDLQINNMIKNELVEYFDLAWLKAGDLTEITESQVHIFYNKLNLLISESV</sequence>
<accession>A0ABW5XQZ7</accession>
<evidence type="ECO:0000313" key="1">
    <source>
        <dbReference type="EMBL" id="MFD2865474.1"/>
    </source>
</evidence>
<dbReference type="EMBL" id="JBHUON010000014">
    <property type="protein sequence ID" value="MFD2865474.1"/>
    <property type="molecule type" value="Genomic_DNA"/>
</dbReference>
<proteinExistence type="predicted"/>
<organism evidence="1 2">
    <name type="scientific">Mucilaginibacter antarcticus</name>
    <dbReference type="NCBI Taxonomy" id="1855725"/>
    <lineage>
        <taxon>Bacteria</taxon>
        <taxon>Pseudomonadati</taxon>
        <taxon>Bacteroidota</taxon>
        <taxon>Sphingobacteriia</taxon>
        <taxon>Sphingobacteriales</taxon>
        <taxon>Sphingobacteriaceae</taxon>
        <taxon>Mucilaginibacter</taxon>
    </lineage>
</organism>
<evidence type="ECO:0000313" key="2">
    <source>
        <dbReference type="Proteomes" id="UP001597601"/>
    </source>
</evidence>
<name>A0ABW5XQZ7_9SPHI</name>
<reference evidence="2" key="1">
    <citation type="journal article" date="2019" name="Int. J. Syst. Evol. Microbiol.">
        <title>The Global Catalogue of Microorganisms (GCM) 10K type strain sequencing project: providing services to taxonomists for standard genome sequencing and annotation.</title>
        <authorList>
            <consortium name="The Broad Institute Genomics Platform"/>
            <consortium name="The Broad Institute Genome Sequencing Center for Infectious Disease"/>
            <person name="Wu L."/>
            <person name="Ma J."/>
        </authorList>
    </citation>
    <scope>NUCLEOTIDE SEQUENCE [LARGE SCALE GENOMIC DNA]</scope>
    <source>
        <strain evidence="2">KCTC 52232</strain>
    </source>
</reference>
<gene>
    <name evidence="1" type="ORF">ACFSYC_12305</name>
</gene>
<protein>
    <recommendedName>
        <fullName evidence="3">Tetrapyrrole biosynthesis uroporphyrinogen III synthase domain-containing protein</fullName>
    </recommendedName>
</protein>